<evidence type="ECO:0000313" key="2">
    <source>
        <dbReference type="EMBL" id="AXR80710.1"/>
    </source>
</evidence>
<feature type="transmembrane region" description="Helical" evidence="1">
    <location>
        <begin position="65"/>
        <end position="84"/>
    </location>
</feature>
<dbReference type="RefSeq" id="WP_117367476.1">
    <property type="nucleotide sequence ID" value="NZ_CP027033.1"/>
</dbReference>
<reference evidence="3" key="1">
    <citation type="submission" date="2018-02" db="EMBL/GenBank/DDBJ databases">
        <title>Phenotypic and genomic properties of facultatively anaerobic sulfur-reducing natronoarchaea from hypersaline soda lakes.</title>
        <authorList>
            <person name="Sorokin D.Y."/>
            <person name="Kublanov I.V."/>
            <person name="Roman P."/>
            <person name="Sinninghe Damste J.S."/>
            <person name="Golyshin P.N."/>
            <person name="Rojo D."/>
            <person name="Ciordia S."/>
            <person name="Mena M.D.C."/>
            <person name="Ferrer M."/>
            <person name="Messina E."/>
            <person name="Smedile F."/>
            <person name="La Spada G."/>
            <person name="La Cono V."/>
            <person name="Yakimov M.M."/>
        </authorList>
    </citation>
    <scope>NUCLEOTIDE SEQUENCE [LARGE SCALE GENOMIC DNA]</scope>
    <source>
        <strain evidence="3">AArc-Mg</strain>
    </source>
</reference>
<name>A0A346PMG5_9EURY</name>
<gene>
    <name evidence="2" type="ORF">AArcMg_0688</name>
</gene>
<keyword evidence="1" id="KW-1133">Transmembrane helix</keyword>
<dbReference type="EMBL" id="CP027033">
    <property type="protein sequence ID" value="AXR80710.1"/>
    <property type="molecule type" value="Genomic_DNA"/>
</dbReference>
<evidence type="ECO:0000313" key="3">
    <source>
        <dbReference type="Proteomes" id="UP000258613"/>
    </source>
</evidence>
<keyword evidence="3" id="KW-1185">Reference proteome</keyword>
<keyword evidence="1" id="KW-0812">Transmembrane</keyword>
<accession>A0A346PMG5</accession>
<sequence>MERRSLAYLVLVSAVTLAVGSLIWIVFNETMTLIFDQPTYEPEHTDVESDPIADDLIAGQRYLRWIWEIAPALAVVAVAVTALIKARM</sequence>
<dbReference type="GeneID" id="37641174"/>
<proteinExistence type="predicted"/>
<feature type="transmembrane region" description="Helical" evidence="1">
    <location>
        <begin position="7"/>
        <end position="27"/>
    </location>
</feature>
<organism evidence="2 3">
    <name type="scientific">Natrarchaeobaculum sulfurireducens</name>
    <dbReference type="NCBI Taxonomy" id="2044521"/>
    <lineage>
        <taxon>Archaea</taxon>
        <taxon>Methanobacteriati</taxon>
        <taxon>Methanobacteriota</taxon>
        <taxon>Stenosarchaea group</taxon>
        <taxon>Halobacteria</taxon>
        <taxon>Halobacteriales</taxon>
        <taxon>Natrialbaceae</taxon>
        <taxon>Natrarchaeobaculum</taxon>
    </lineage>
</organism>
<dbReference type="AlphaFoldDB" id="A0A346PMG5"/>
<keyword evidence="1" id="KW-0472">Membrane</keyword>
<dbReference type="Proteomes" id="UP000258613">
    <property type="component" value="Chromosome"/>
</dbReference>
<protein>
    <submittedName>
        <fullName evidence="2">Uncharacterized protein</fullName>
    </submittedName>
</protein>
<dbReference type="KEGG" id="nag:AArcMg_0688"/>
<evidence type="ECO:0000256" key="1">
    <source>
        <dbReference type="SAM" id="Phobius"/>
    </source>
</evidence>